<comment type="caution">
    <text evidence="7">The sequence shown here is derived from an EMBL/GenBank/DDBJ whole genome shotgun (WGS) entry which is preliminary data.</text>
</comment>
<evidence type="ECO:0000259" key="6">
    <source>
        <dbReference type="Pfam" id="PF04082"/>
    </source>
</evidence>
<reference evidence="7 8" key="1">
    <citation type="submission" date="2023-08" db="EMBL/GenBank/DDBJ databases">
        <title>Black Yeasts Isolated from many extreme environments.</title>
        <authorList>
            <person name="Coleine C."/>
            <person name="Stajich J.E."/>
            <person name="Selbmann L."/>
        </authorList>
    </citation>
    <scope>NUCLEOTIDE SEQUENCE [LARGE SCALE GENOMIC DNA]</scope>
    <source>
        <strain evidence="7 8">CCFEE 5792</strain>
    </source>
</reference>
<keyword evidence="5" id="KW-0539">Nucleus</keyword>
<evidence type="ECO:0000256" key="2">
    <source>
        <dbReference type="ARBA" id="ARBA00022833"/>
    </source>
</evidence>
<evidence type="ECO:0000256" key="4">
    <source>
        <dbReference type="ARBA" id="ARBA00023163"/>
    </source>
</evidence>
<dbReference type="Proteomes" id="UP001358417">
    <property type="component" value="Unassembled WGS sequence"/>
</dbReference>
<organism evidence="7 8">
    <name type="scientific">Exophiala bonariae</name>
    <dbReference type="NCBI Taxonomy" id="1690606"/>
    <lineage>
        <taxon>Eukaryota</taxon>
        <taxon>Fungi</taxon>
        <taxon>Dikarya</taxon>
        <taxon>Ascomycota</taxon>
        <taxon>Pezizomycotina</taxon>
        <taxon>Eurotiomycetes</taxon>
        <taxon>Chaetothyriomycetidae</taxon>
        <taxon>Chaetothyriales</taxon>
        <taxon>Herpotrichiellaceae</taxon>
        <taxon>Exophiala</taxon>
    </lineage>
</organism>
<feature type="domain" description="Xylanolytic transcriptional activator regulatory" evidence="6">
    <location>
        <begin position="211"/>
        <end position="405"/>
    </location>
</feature>
<evidence type="ECO:0000256" key="3">
    <source>
        <dbReference type="ARBA" id="ARBA00023015"/>
    </source>
</evidence>
<dbReference type="GO" id="GO:0003677">
    <property type="term" value="F:DNA binding"/>
    <property type="evidence" value="ECO:0007669"/>
    <property type="project" value="InterPro"/>
</dbReference>
<dbReference type="GeneID" id="89970764"/>
<protein>
    <recommendedName>
        <fullName evidence="6">Xylanolytic transcriptional activator regulatory domain-containing protein</fullName>
    </recommendedName>
</protein>
<evidence type="ECO:0000256" key="5">
    <source>
        <dbReference type="ARBA" id="ARBA00023242"/>
    </source>
</evidence>
<keyword evidence="2" id="KW-0862">Zinc</keyword>
<keyword evidence="8" id="KW-1185">Reference proteome</keyword>
<dbReference type="EMBL" id="JAVRRD010000013">
    <property type="protein sequence ID" value="KAK5052691.1"/>
    <property type="molecule type" value="Genomic_DNA"/>
</dbReference>
<sequence length="690" mass="79087">MFRSILDRIVLVTRKDVPAVIVSASFENIPLQETEIAQLERAQASTLLGTDIWRDPSGANSYLFYNENAFDLNLDWIFNNNFDAESELAGQRELCPQAQNAEQSEPTTDTRGRNLLHGTDTLILPVPDTVERYDPDDALVEHAAPLTTFILPDLVTCGEVEDYSPFYLSQRFGNSTRALMESWIRLPLKQSMWDAISLQAFPSKERLDQCIDLYFAQFDQHCPVVHRPTFDPAREPAVTLAMVTLGACFTSFSGAPAFSNALSELVRRLLIFMPEQDPRFVRTEYYVTAQLLQTVHGFFCGNRRIFELAEASRTLLINHGRRMGLFNRRESSCPPHCSLEERWHAWIRDERFRLLGWAIYGSDATVGYMLNVKPQISLSETDMDLQISSKHWEAPSAHAWAALHPWTQTPKNVLFQPLLRSLFEKPETVLTILKDEHHIIPFILTLMRTLWAITELETNPIRDFFLRDDQGGQNRTTLLRILDRLAISPLSQSGLDDSSSRTRVAHRLQTIHMAHILSGGAFTQWLYPYLRGGSDFEAASDKKSRWAAEDPARVRDQAFRCAQIIRLIREYPFNAPQEAFNLYHAATLLWCLSDILSDGEPWHYYTEGASCRLDHLGHEESTESAIVKYWIKYGEARYVSLYGVPDLLSHDGRLQLLHQTSETLRTMQVWGIAQNFLRIVLRLAKKESQY</sequence>
<keyword evidence="4" id="KW-0804">Transcription</keyword>
<dbReference type="PANTHER" id="PTHR47660:SF2">
    <property type="entry name" value="TRANSCRIPTION FACTOR WITH C2H2 AND ZN(2)-CYS(6) DNA BINDING DOMAIN (EUROFUNG)"/>
    <property type="match status" value="1"/>
</dbReference>
<accession>A0AAV9N9S9</accession>
<keyword evidence="1" id="KW-0479">Metal-binding</keyword>
<name>A0AAV9N9S9_9EURO</name>
<dbReference type="RefSeq" id="XP_064706391.1">
    <property type="nucleotide sequence ID" value="XM_064846166.1"/>
</dbReference>
<dbReference type="CDD" id="cd12148">
    <property type="entry name" value="fungal_TF_MHR"/>
    <property type="match status" value="1"/>
</dbReference>
<dbReference type="GO" id="GO:0008270">
    <property type="term" value="F:zinc ion binding"/>
    <property type="evidence" value="ECO:0007669"/>
    <property type="project" value="InterPro"/>
</dbReference>
<evidence type="ECO:0000313" key="8">
    <source>
        <dbReference type="Proteomes" id="UP001358417"/>
    </source>
</evidence>
<dbReference type="AlphaFoldDB" id="A0AAV9N9S9"/>
<evidence type="ECO:0000313" key="7">
    <source>
        <dbReference type="EMBL" id="KAK5052691.1"/>
    </source>
</evidence>
<dbReference type="InterPro" id="IPR007219">
    <property type="entry name" value="XnlR_reg_dom"/>
</dbReference>
<dbReference type="GO" id="GO:0006351">
    <property type="term" value="P:DNA-templated transcription"/>
    <property type="evidence" value="ECO:0007669"/>
    <property type="project" value="InterPro"/>
</dbReference>
<gene>
    <name evidence="7" type="ORF">LTR84_002557</name>
</gene>
<keyword evidence="3" id="KW-0805">Transcription regulation</keyword>
<evidence type="ECO:0000256" key="1">
    <source>
        <dbReference type="ARBA" id="ARBA00022723"/>
    </source>
</evidence>
<dbReference type="Pfam" id="PF04082">
    <property type="entry name" value="Fungal_trans"/>
    <property type="match status" value="1"/>
</dbReference>
<dbReference type="PANTHER" id="PTHR47660">
    <property type="entry name" value="TRANSCRIPTION FACTOR WITH C2H2 AND ZN(2)-CYS(6) DNA BINDING DOMAIN (EUROFUNG)-RELATED-RELATED"/>
    <property type="match status" value="1"/>
</dbReference>
<proteinExistence type="predicted"/>